<evidence type="ECO:0000313" key="2">
    <source>
        <dbReference type="EMBL" id="KAK6484662.1"/>
    </source>
</evidence>
<sequence>MEVGEESPAVDQMTSFYDAMSCVSELEEKVVEEFHEMIQRGMQVLKMVEQPSFDLQSVVTRVKEVLMEAGALQENVKSLESAMVAEEKASSHLKNRCR</sequence>
<name>A0ABR0ZIN5_HUSHU</name>
<proteinExistence type="predicted"/>
<feature type="coiled-coil region" evidence="1">
    <location>
        <begin position="62"/>
        <end position="89"/>
    </location>
</feature>
<reference evidence="2 3" key="1">
    <citation type="submission" date="2021-05" db="EMBL/GenBank/DDBJ databases">
        <authorList>
            <person name="Zahm M."/>
            <person name="Klopp C."/>
            <person name="Cabau C."/>
            <person name="Kuhl H."/>
            <person name="Suciu R."/>
            <person name="Ciorpac M."/>
            <person name="Holostenco D."/>
            <person name="Gessner J."/>
            <person name="Wuertz S."/>
            <person name="Hohne C."/>
            <person name="Stock M."/>
            <person name="Gislard M."/>
            <person name="Lluch J."/>
            <person name="Milhes M."/>
            <person name="Lampietro C."/>
            <person name="Lopez Roques C."/>
            <person name="Donnadieu C."/>
            <person name="Du K."/>
            <person name="Schartl M."/>
            <person name="Guiguen Y."/>
        </authorList>
    </citation>
    <scope>NUCLEOTIDE SEQUENCE [LARGE SCALE GENOMIC DNA]</scope>
    <source>
        <strain evidence="2">Hh-F2</strain>
        <tissue evidence="2">Blood</tissue>
    </source>
</reference>
<evidence type="ECO:0000313" key="3">
    <source>
        <dbReference type="Proteomes" id="UP001369086"/>
    </source>
</evidence>
<organism evidence="2 3">
    <name type="scientific">Huso huso</name>
    <name type="common">Beluga</name>
    <name type="synonym">Acipenser huso</name>
    <dbReference type="NCBI Taxonomy" id="61971"/>
    <lineage>
        <taxon>Eukaryota</taxon>
        <taxon>Metazoa</taxon>
        <taxon>Chordata</taxon>
        <taxon>Craniata</taxon>
        <taxon>Vertebrata</taxon>
        <taxon>Euteleostomi</taxon>
        <taxon>Actinopterygii</taxon>
        <taxon>Chondrostei</taxon>
        <taxon>Acipenseriformes</taxon>
        <taxon>Acipenseridae</taxon>
        <taxon>Huso</taxon>
    </lineage>
</organism>
<keyword evidence="1" id="KW-0175">Coiled coil</keyword>
<keyword evidence="3" id="KW-1185">Reference proteome</keyword>
<dbReference type="EMBL" id="JAHFZB010000010">
    <property type="protein sequence ID" value="KAK6484662.1"/>
    <property type="molecule type" value="Genomic_DNA"/>
</dbReference>
<evidence type="ECO:0000256" key="1">
    <source>
        <dbReference type="SAM" id="Coils"/>
    </source>
</evidence>
<dbReference type="Proteomes" id="UP001369086">
    <property type="component" value="Unassembled WGS sequence"/>
</dbReference>
<accession>A0ABR0ZIN5</accession>
<protein>
    <submittedName>
        <fullName evidence="2">Kinesin-like protein KIF2C</fullName>
    </submittedName>
</protein>
<gene>
    <name evidence="2" type="ORF">HHUSO_G12481</name>
</gene>
<comment type="caution">
    <text evidence="2">The sequence shown here is derived from an EMBL/GenBank/DDBJ whole genome shotgun (WGS) entry which is preliminary data.</text>
</comment>